<accession>A0A4Y2V0W0</accession>
<sequence>MELKASSEVKLPLHFPIRFSQIAEKTETPATTLESLEKDENFNKKSGIRRTVQLYTIELWFDNKCFNQRGKKGSFHDNHCEPDHHKG</sequence>
<reference evidence="1 2" key="1">
    <citation type="journal article" date="2019" name="Sci. Rep.">
        <title>Orb-weaving spider Araneus ventricosus genome elucidates the spidroin gene catalogue.</title>
        <authorList>
            <person name="Kono N."/>
            <person name="Nakamura H."/>
            <person name="Ohtoshi R."/>
            <person name="Moran D.A.P."/>
            <person name="Shinohara A."/>
            <person name="Yoshida Y."/>
            <person name="Fujiwara M."/>
            <person name="Mori M."/>
            <person name="Tomita M."/>
            <person name="Arakawa K."/>
        </authorList>
    </citation>
    <scope>NUCLEOTIDE SEQUENCE [LARGE SCALE GENOMIC DNA]</scope>
</reference>
<comment type="caution">
    <text evidence="1">The sequence shown here is derived from an EMBL/GenBank/DDBJ whole genome shotgun (WGS) entry which is preliminary data.</text>
</comment>
<protein>
    <submittedName>
        <fullName evidence="1">Uncharacterized protein</fullName>
    </submittedName>
</protein>
<gene>
    <name evidence="1" type="ORF">AVEN_3575_1</name>
</gene>
<proteinExistence type="predicted"/>
<dbReference type="AlphaFoldDB" id="A0A4Y2V0W0"/>
<dbReference type="Proteomes" id="UP000499080">
    <property type="component" value="Unassembled WGS sequence"/>
</dbReference>
<dbReference type="EMBL" id="BGPR01041680">
    <property type="protein sequence ID" value="GBO17994.1"/>
    <property type="molecule type" value="Genomic_DNA"/>
</dbReference>
<keyword evidence="2" id="KW-1185">Reference proteome</keyword>
<evidence type="ECO:0000313" key="1">
    <source>
        <dbReference type="EMBL" id="GBO17994.1"/>
    </source>
</evidence>
<name>A0A4Y2V0W0_ARAVE</name>
<organism evidence="1 2">
    <name type="scientific">Araneus ventricosus</name>
    <name type="common">Orbweaver spider</name>
    <name type="synonym">Epeira ventricosa</name>
    <dbReference type="NCBI Taxonomy" id="182803"/>
    <lineage>
        <taxon>Eukaryota</taxon>
        <taxon>Metazoa</taxon>
        <taxon>Ecdysozoa</taxon>
        <taxon>Arthropoda</taxon>
        <taxon>Chelicerata</taxon>
        <taxon>Arachnida</taxon>
        <taxon>Araneae</taxon>
        <taxon>Araneomorphae</taxon>
        <taxon>Entelegynae</taxon>
        <taxon>Araneoidea</taxon>
        <taxon>Araneidae</taxon>
        <taxon>Araneus</taxon>
    </lineage>
</organism>
<evidence type="ECO:0000313" key="2">
    <source>
        <dbReference type="Proteomes" id="UP000499080"/>
    </source>
</evidence>